<proteinExistence type="inferred from homology"/>
<protein>
    <submittedName>
        <fullName evidence="7">Nucleotidyltransferase</fullName>
    </submittedName>
</protein>
<dbReference type="GO" id="GO:0004540">
    <property type="term" value="F:RNA nuclease activity"/>
    <property type="evidence" value="ECO:0007669"/>
    <property type="project" value="InterPro"/>
</dbReference>
<gene>
    <name evidence="7" type="ORF">BI308_15425</name>
</gene>
<dbReference type="STRING" id="1925591.BI308_15425"/>
<evidence type="ECO:0000313" key="7">
    <source>
        <dbReference type="EMBL" id="OJJ24687.1"/>
    </source>
</evidence>
<accession>A0A1L9QQ11</accession>
<sequence length="115" mass="13883">MRSDLERIKDMHESIANIERYAARGKDAFFEDELIQTWMLYHLQILGEAARAMSQDLKDRYPNIEWHKIIAFRNLAVHEYFQVDLNIVWRIVEQELSLLKRDIESILLYFSEHTE</sequence>
<dbReference type="Gene3D" id="1.20.120.580">
    <property type="entry name" value="bsu32300-like"/>
    <property type="match status" value="1"/>
</dbReference>
<dbReference type="GO" id="GO:0000166">
    <property type="term" value="F:nucleotide binding"/>
    <property type="evidence" value="ECO:0007669"/>
    <property type="project" value="UniProtKB-KW"/>
</dbReference>
<evidence type="ECO:0000256" key="2">
    <source>
        <dbReference type="ARBA" id="ARBA00022649"/>
    </source>
</evidence>
<dbReference type="InterPro" id="IPR051813">
    <property type="entry name" value="HepT_RNase_toxin"/>
</dbReference>
<dbReference type="PANTHER" id="PTHR34139">
    <property type="entry name" value="UPF0331 PROTEIN MJ0127"/>
    <property type="match status" value="1"/>
</dbReference>
<evidence type="ECO:0000256" key="4">
    <source>
        <dbReference type="ARBA" id="ARBA00022741"/>
    </source>
</evidence>
<keyword evidence="2" id="KW-1277">Toxin-antitoxin system</keyword>
<dbReference type="InterPro" id="IPR008201">
    <property type="entry name" value="HepT-like"/>
</dbReference>
<dbReference type="Pfam" id="PF01934">
    <property type="entry name" value="HepT-like"/>
    <property type="match status" value="1"/>
</dbReference>
<organism evidence="7 8">
    <name type="scientific">Roseofilum reptotaenium AO1-A</name>
    <dbReference type="NCBI Taxonomy" id="1925591"/>
    <lineage>
        <taxon>Bacteria</taxon>
        <taxon>Bacillati</taxon>
        <taxon>Cyanobacteriota</taxon>
        <taxon>Cyanophyceae</taxon>
        <taxon>Desertifilales</taxon>
        <taxon>Desertifilaceae</taxon>
        <taxon>Roseofilum</taxon>
    </lineage>
</organism>
<evidence type="ECO:0000256" key="5">
    <source>
        <dbReference type="ARBA" id="ARBA00022801"/>
    </source>
</evidence>
<evidence type="ECO:0000313" key="8">
    <source>
        <dbReference type="Proteomes" id="UP000183940"/>
    </source>
</evidence>
<keyword evidence="1" id="KW-0597">Phosphoprotein</keyword>
<dbReference type="InterPro" id="IPR037038">
    <property type="entry name" value="HepT-like_sf"/>
</dbReference>
<dbReference type="GO" id="GO:0110001">
    <property type="term" value="C:toxin-antitoxin complex"/>
    <property type="evidence" value="ECO:0007669"/>
    <property type="project" value="InterPro"/>
</dbReference>
<keyword evidence="3" id="KW-0540">Nuclease</keyword>
<evidence type="ECO:0000256" key="1">
    <source>
        <dbReference type="ARBA" id="ARBA00022553"/>
    </source>
</evidence>
<dbReference type="PANTHER" id="PTHR34139:SF1">
    <property type="entry name" value="RNASE MJ1380-RELATED"/>
    <property type="match status" value="1"/>
</dbReference>
<dbReference type="GO" id="GO:0016740">
    <property type="term" value="F:transferase activity"/>
    <property type="evidence" value="ECO:0007669"/>
    <property type="project" value="UniProtKB-KW"/>
</dbReference>
<dbReference type="GO" id="GO:0016787">
    <property type="term" value="F:hydrolase activity"/>
    <property type="evidence" value="ECO:0007669"/>
    <property type="project" value="UniProtKB-KW"/>
</dbReference>
<dbReference type="AlphaFoldDB" id="A0A1L9QQ11"/>
<keyword evidence="5" id="KW-0378">Hydrolase</keyword>
<dbReference type="Proteomes" id="UP000183940">
    <property type="component" value="Unassembled WGS sequence"/>
</dbReference>
<comment type="caution">
    <text evidence="7">The sequence shown here is derived from an EMBL/GenBank/DDBJ whole genome shotgun (WGS) entry which is preliminary data.</text>
</comment>
<evidence type="ECO:0000256" key="3">
    <source>
        <dbReference type="ARBA" id="ARBA00022722"/>
    </source>
</evidence>
<evidence type="ECO:0000256" key="6">
    <source>
        <dbReference type="ARBA" id="ARBA00024207"/>
    </source>
</evidence>
<reference evidence="7" key="1">
    <citation type="submission" date="2016-10" db="EMBL/GenBank/DDBJ databases">
        <title>CRISPR-Cas defence system in Roseofilum reptotaenium: evidence of a bacteriophage-cyanobacterium arms race in the coral black band disease.</title>
        <authorList>
            <person name="Buerger P."/>
            <person name="Wood-Charlson E.M."/>
            <person name="Weynberg K.D."/>
            <person name="Willis B."/>
            <person name="Van Oppen M.J."/>
        </authorList>
    </citation>
    <scope>NUCLEOTIDE SEQUENCE [LARGE SCALE GENOMIC DNA]</scope>
    <source>
        <strain evidence="7">AO1-A</strain>
    </source>
</reference>
<name>A0A1L9QQ11_9CYAN</name>
<dbReference type="EMBL" id="MLAW01000027">
    <property type="protein sequence ID" value="OJJ24687.1"/>
    <property type="molecule type" value="Genomic_DNA"/>
</dbReference>
<comment type="similarity">
    <text evidence="6">Belongs to the HepT RNase toxin family.</text>
</comment>
<keyword evidence="4" id="KW-0547">Nucleotide-binding</keyword>
<keyword evidence="8" id="KW-1185">Reference proteome</keyword>